<dbReference type="Proteomes" id="UP000325315">
    <property type="component" value="Unassembled WGS sequence"/>
</dbReference>
<dbReference type="AlphaFoldDB" id="A0A5B6WHH3"/>
<gene>
    <name evidence="2" type="ORF">EPI10_021093</name>
</gene>
<accession>A0A5B6WHH3</accession>
<feature type="region of interest" description="Disordered" evidence="1">
    <location>
        <begin position="1"/>
        <end position="27"/>
    </location>
</feature>
<evidence type="ECO:0000313" key="2">
    <source>
        <dbReference type="EMBL" id="KAA3480676.1"/>
    </source>
</evidence>
<reference evidence="3" key="1">
    <citation type="journal article" date="2019" name="Plant Biotechnol. J.">
        <title>Genome sequencing of the Australian wild diploid species Gossypium australe highlights disease resistance and delayed gland morphogenesis.</title>
        <authorList>
            <person name="Cai Y."/>
            <person name="Cai X."/>
            <person name="Wang Q."/>
            <person name="Wang P."/>
            <person name="Zhang Y."/>
            <person name="Cai C."/>
            <person name="Xu Y."/>
            <person name="Wang K."/>
            <person name="Zhou Z."/>
            <person name="Wang C."/>
            <person name="Geng S."/>
            <person name="Li B."/>
            <person name="Dong Q."/>
            <person name="Hou Y."/>
            <person name="Wang H."/>
            <person name="Ai P."/>
            <person name="Liu Z."/>
            <person name="Yi F."/>
            <person name="Sun M."/>
            <person name="An G."/>
            <person name="Cheng J."/>
            <person name="Zhang Y."/>
            <person name="Shi Q."/>
            <person name="Xie Y."/>
            <person name="Shi X."/>
            <person name="Chang Y."/>
            <person name="Huang F."/>
            <person name="Chen Y."/>
            <person name="Hong S."/>
            <person name="Mi L."/>
            <person name="Sun Q."/>
            <person name="Zhang L."/>
            <person name="Zhou B."/>
            <person name="Peng R."/>
            <person name="Zhang X."/>
            <person name="Liu F."/>
        </authorList>
    </citation>
    <scope>NUCLEOTIDE SEQUENCE [LARGE SCALE GENOMIC DNA]</scope>
    <source>
        <strain evidence="3">cv. PA1801</strain>
    </source>
</reference>
<protein>
    <submittedName>
        <fullName evidence="2">Maturase K</fullName>
    </submittedName>
</protein>
<sequence>MDPDRAVADNIESNKPAHAQGTAPAESRPIASCHEGEAKQAFFQMMSEWFSDCSTTSTPESTLVPQKTLIYVVPRERITWDFFQVEFRKKYISQRFIDQKRKEFLKLK</sequence>
<comment type="caution">
    <text evidence="2">The sequence shown here is derived from an EMBL/GenBank/DDBJ whole genome shotgun (WGS) entry which is preliminary data.</text>
</comment>
<dbReference type="EMBL" id="SMMG02000003">
    <property type="protein sequence ID" value="KAA3480676.1"/>
    <property type="molecule type" value="Genomic_DNA"/>
</dbReference>
<organism evidence="2 3">
    <name type="scientific">Gossypium australe</name>
    <dbReference type="NCBI Taxonomy" id="47621"/>
    <lineage>
        <taxon>Eukaryota</taxon>
        <taxon>Viridiplantae</taxon>
        <taxon>Streptophyta</taxon>
        <taxon>Embryophyta</taxon>
        <taxon>Tracheophyta</taxon>
        <taxon>Spermatophyta</taxon>
        <taxon>Magnoliopsida</taxon>
        <taxon>eudicotyledons</taxon>
        <taxon>Gunneridae</taxon>
        <taxon>Pentapetalae</taxon>
        <taxon>rosids</taxon>
        <taxon>malvids</taxon>
        <taxon>Malvales</taxon>
        <taxon>Malvaceae</taxon>
        <taxon>Malvoideae</taxon>
        <taxon>Gossypium</taxon>
    </lineage>
</organism>
<proteinExistence type="predicted"/>
<evidence type="ECO:0000256" key="1">
    <source>
        <dbReference type="SAM" id="MobiDB-lite"/>
    </source>
</evidence>
<dbReference type="OrthoDB" id="690704at2759"/>
<keyword evidence="3" id="KW-1185">Reference proteome</keyword>
<evidence type="ECO:0000313" key="3">
    <source>
        <dbReference type="Proteomes" id="UP000325315"/>
    </source>
</evidence>
<name>A0A5B6WHH3_9ROSI</name>